<protein>
    <submittedName>
        <fullName evidence="1">Uncharacterized protein</fullName>
    </submittedName>
</protein>
<evidence type="ECO:0000313" key="1">
    <source>
        <dbReference type="EMBL" id="CAK9229230.1"/>
    </source>
</evidence>
<reference evidence="1" key="1">
    <citation type="submission" date="2024-02" db="EMBL/GenBank/DDBJ databases">
        <authorList>
            <consortium name="ELIXIR-Norway"/>
            <consortium name="Elixir Norway"/>
        </authorList>
    </citation>
    <scope>NUCLEOTIDE SEQUENCE</scope>
</reference>
<accession>A0ABP0USZ0</accession>
<dbReference type="Proteomes" id="UP001497512">
    <property type="component" value="Chromosome 6"/>
</dbReference>
<gene>
    <name evidence="1" type="ORF">CSSPTR1EN2_LOCUS19629</name>
</gene>
<keyword evidence="2" id="KW-1185">Reference proteome</keyword>
<name>A0ABP0USZ0_9BRYO</name>
<dbReference type="EMBL" id="OZ019898">
    <property type="protein sequence ID" value="CAK9229230.1"/>
    <property type="molecule type" value="Genomic_DNA"/>
</dbReference>
<organism evidence="1 2">
    <name type="scientific">Sphagnum troendelagicum</name>
    <dbReference type="NCBI Taxonomy" id="128251"/>
    <lineage>
        <taxon>Eukaryota</taxon>
        <taxon>Viridiplantae</taxon>
        <taxon>Streptophyta</taxon>
        <taxon>Embryophyta</taxon>
        <taxon>Bryophyta</taxon>
        <taxon>Sphagnophytina</taxon>
        <taxon>Sphagnopsida</taxon>
        <taxon>Sphagnales</taxon>
        <taxon>Sphagnaceae</taxon>
        <taxon>Sphagnum</taxon>
    </lineage>
</organism>
<sequence length="122" mass="14259">MVSFERRVMSFSRWTEYVKLHQPGVRLTRTAEDVCDSCVRIDIQLARDDLSLKEREHLVLEKGMHLQAAIDQRRFMSGFIKQYINFIISDITANRNNVLIYDERGQGKSADALCSLRLLFHL</sequence>
<evidence type="ECO:0000313" key="2">
    <source>
        <dbReference type="Proteomes" id="UP001497512"/>
    </source>
</evidence>
<proteinExistence type="predicted"/>